<keyword evidence="1" id="KW-0732">Signal</keyword>
<protein>
    <submittedName>
        <fullName evidence="2">Uncharacterized protein</fullName>
    </submittedName>
</protein>
<dbReference type="EMBL" id="JACEFF010000852">
    <property type="protein sequence ID" value="KAH9629729.1"/>
    <property type="molecule type" value="Genomic_DNA"/>
</dbReference>
<feature type="signal peptide" evidence="1">
    <location>
        <begin position="1"/>
        <end position="23"/>
    </location>
</feature>
<dbReference type="SMART" id="SM00718">
    <property type="entry name" value="DM4_12"/>
    <property type="match status" value="1"/>
</dbReference>
<evidence type="ECO:0000313" key="2">
    <source>
        <dbReference type="EMBL" id="KAH9629729.1"/>
    </source>
</evidence>
<evidence type="ECO:0000256" key="1">
    <source>
        <dbReference type="SAM" id="SignalP"/>
    </source>
</evidence>
<accession>A0A922M3R2</accession>
<gene>
    <name evidence="2" type="ORF">HF086_009856</name>
</gene>
<dbReference type="PANTHER" id="PTHR21398">
    <property type="entry name" value="AGAP007094-PA"/>
    <property type="match status" value="1"/>
</dbReference>
<dbReference type="Pfam" id="PF07841">
    <property type="entry name" value="DM4_12"/>
    <property type="match status" value="1"/>
</dbReference>
<comment type="caution">
    <text evidence="2">The sequence shown here is derived from an EMBL/GenBank/DDBJ whole genome shotgun (WGS) entry which is preliminary data.</text>
</comment>
<dbReference type="PANTHER" id="PTHR21398:SF6">
    <property type="entry name" value="AGAP007094-PA"/>
    <property type="match status" value="1"/>
</dbReference>
<name>A0A922M3R2_SPOEX</name>
<dbReference type="InterPro" id="IPR006631">
    <property type="entry name" value="DM4_12"/>
</dbReference>
<proteinExistence type="predicted"/>
<organism evidence="2 3">
    <name type="scientific">Spodoptera exigua</name>
    <name type="common">Beet armyworm</name>
    <name type="synonym">Noctua fulgens</name>
    <dbReference type="NCBI Taxonomy" id="7107"/>
    <lineage>
        <taxon>Eukaryota</taxon>
        <taxon>Metazoa</taxon>
        <taxon>Ecdysozoa</taxon>
        <taxon>Arthropoda</taxon>
        <taxon>Hexapoda</taxon>
        <taxon>Insecta</taxon>
        <taxon>Pterygota</taxon>
        <taxon>Neoptera</taxon>
        <taxon>Endopterygota</taxon>
        <taxon>Lepidoptera</taxon>
        <taxon>Glossata</taxon>
        <taxon>Ditrysia</taxon>
        <taxon>Noctuoidea</taxon>
        <taxon>Noctuidae</taxon>
        <taxon>Amphipyrinae</taxon>
        <taxon>Spodoptera</taxon>
    </lineage>
</organism>
<reference evidence="2" key="1">
    <citation type="journal article" date="2021" name="G3 (Bethesda)">
        <title>Genome and transcriptome analysis of the beet armyworm Spodoptera exigua reveals targets for pest control. .</title>
        <authorList>
            <person name="Simon S."/>
            <person name="Breeschoten T."/>
            <person name="Jansen H.J."/>
            <person name="Dirks R.P."/>
            <person name="Schranz M.E."/>
            <person name="Ros V.I.D."/>
        </authorList>
    </citation>
    <scope>NUCLEOTIDE SEQUENCE</scope>
    <source>
        <strain evidence="2">TB_SE_WUR_2020</strain>
    </source>
</reference>
<evidence type="ECO:0000313" key="3">
    <source>
        <dbReference type="Proteomes" id="UP000814243"/>
    </source>
</evidence>
<dbReference type="AlphaFoldDB" id="A0A922M3R2"/>
<sequence length="154" mass="17762">MLIGCYMVVSIVLFSVICDQTVTKKRQRRYLLFTPNTQWGISRNRDDRSIQAPVKVITRSSIYTLIESMLEKNGYPGRACLLKLICENAHTHFLHNGLMGDLIYLVLTPSASMSEDDIDDSFYEAEYYGLDNKCRKYTRDCPSNLLERISLYAE</sequence>
<dbReference type="Proteomes" id="UP000814243">
    <property type="component" value="Unassembled WGS sequence"/>
</dbReference>
<feature type="chain" id="PRO_5038054810" evidence="1">
    <location>
        <begin position="24"/>
        <end position="154"/>
    </location>
</feature>